<organism evidence="1 2">
    <name type="scientific">Holothuria leucospilota</name>
    <name type="common">Black long sea cucumber</name>
    <name type="synonym">Mertensiothuria leucospilota</name>
    <dbReference type="NCBI Taxonomy" id="206669"/>
    <lineage>
        <taxon>Eukaryota</taxon>
        <taxon>Metazoa</taxon>
        <taxon>Echinodermata</taxon>
        <taxon>Eleutherozoa</taxon>
        <taxon>Echinozoa</taxon>
        <taxon>Holothuroidea</taxon>
        <taxon>Aspidochirotacea</taxon>
        <taxon>Aspidochirotida</taxon>
        <taxon>Holothuriidae</taxon>
        <taxon>Holothuria</taxon>
    </lineage>
</organism>
<dbReference type="PANTHER" id="PTHR33480">
    <property type="entry name" value="SET DOMAIN-CONTAINING PROTEIN-RELATED"/>
    <property type="match status" value="1"/>
</dbReference>
<accession>A0A9Q1CQB1</accession>
<evidence type="ECO:0000313" key="2">
    <source>
        <dbReference type="Proteomes" id="UP001152320"/>
    </source>
</evidence>
<reference evidence="1" key="1">
    <citation type="submission" date="2021-10" db="EMBL/GenBank/DDBJ databases">
        <title>Tropical sea cucumber genome reveals ecological adaptation and Cuvierian tubules defense mechanism.</title>
        <authorList>
            <person name="Chen T."/>
        </authorList>
    </citation>
    <scope>NUCLEOTIDE SEQUENCE</scope>
    <source>
        <strain evidence="1">Nanhai2018</strain>
        <tissue evidence="1">Muscle</tissue>
    </source>
</reference>
<dbReference type="AlphaFoldDB" id="A0A9Q1CQB1"/>
<dbReference type="PANTHER" id="PTHR33480:SF1">
    <property type="entry name" value="TYR RECOMBINASE DOMAIN-CONTAINING PROTEIN"/>
    <property type="match status" value="1"/>
</dbReference>
<dbReference type="Proteomes" id="UP001152320">
    <property type="component" value="Chromosome 1"/>
</dbReference>
<name>A0A9Q1CQB1_HOLLE</name>
<proteinExistence type="predicted"/>
<protein>
    <submittedName>
        <fullName evidence="1">Uncharacterized protein</fullName>
    </submittedName>
</protein>
<evidence type="ECO:0000313" key="1">
    <source>
        <dbReference type="EMBL" id="KAJ8048923.1"/>
    </source>
</evidence>
<dbReference type="EMBL" id="JAIZAY010000001">
    <property type="protein sequence ID" value="KAJ8048923.1"/>
    <property type="molecule type" value="Genomic_DNA"/>
</dbReference>
<sequence>MPDLLSALSLLADDEYRSICRVREENRYLFPCVQNSRSHVMGWHAVSAVCYAAQVKDKGRFTSTRNRHRVSTPVCTQGSSRKRKRCLLFQHMGHSQLVNECIIKL</sequence>
<keyword evidence="2" id="KW-1185">Reference proteome</keyword>
<comment type="caution">
    <text evidence="1">The sequence shown here is derived from an EMBL/GenBank/DDBJ whole genome shotgun (WGS) entry which is preliminary data.</text>
</comment>
<gene>
    <name evidence="1" type="ORF">HOLleu_01432</name>
</gene>